<dbReference type="PANTHER" id="PTHR40275:SF1">
    <property type="entry name" value="SSL7038 PROTEIN"/>
    <property type="match status" value="1"/>
</dbReference>
<dbReference type="AlphaFoldDB" id="A0A1I4GMR8"/>
<dbReference type="InterPro" id="IPR010982">
    <property type="entry name" value="Lambda_DNA-bd_dom_sf"/>
</dbReference>
<dbReference type="PANTHER" id="PTHR40275">
    <property type="entry name" value="SSL7038 PROTEIN"/>
    <property type="match status" value="1"/>
</dbReference>
<dbReference type="SUPFAM" id="SSF47413">
    <property type="entry name" value="lambda repressor-like DNA-binding domains"/>
    <property type="match status" value="1"/>
</dbReference>
<gene>
    <name evidence="1" type="ORF">SAMN05216302_10582</name>
</gene>
<evidence type="ECO:0000313" key="2">
    <source>
        <dbReference type="Proteomes" id="UP000199533"/>
    </source>
</evidence>
<dbReference type="InterPro" id="IPR014057">
    <property type="entry name" value="HI1420"/>
</dbReference>
<dbReference type="OrthoDB" id="9798416at2"/>
<dbReference type="Proteomes" id="UP000199533">
    <property type="component" value="Unassembled WGS sequence"/>
</dbReference>
<name>A0A1I4GMR8_9PROT</name>
<proteinExistence type="predicted"/>
<dbReference type="Pfam" id="PF21716">
    <property type="entry name" value="dnstrm_HI1420"/>
    <property type="match status" value="1"/>
</dbReference>
<dbReference type="EMBL" id="FOSP01000058">
    <property type="protein sequence ID" value="SFL30793.1"/>
    <property type="molecule type" value="Genomic_DNA"/>
</dbReference>
<evidence type="ECO:0000313" key="1">
    <source>
        <dbReference type="EMBL" id="SFL30793.1"/>
    </source>
</evidence>
<keyword evidence="2" id="KW-1185">Reference proteome</keyword>
<sequence>MVNVKERTYRTLDASEEEYYRNHPDEIDSYLATAFEEYAKDSCTAALLSQLRMIARVKGISALAQETGITRNGIQKALSEQGNPKFESINAIMNAMGYRLIPQKLDAHVE</sequence>
<dbReference type="NCBIfam" id="TIGR02684">
    <property type="entry name" value="dnstrm_HI1420"/>
    <property type="match status" value="1"/>
</dbReference>
<dbReference type="STRING" id="52441.SAMN05216302_10582"/>
<accession>A0A1I4GMR8</accession>
<reference evidence="2" key="1">
    <citation type="submission" date="2016-10" db="EMBL/GenBank/DDBJ databases">
        <authorList>
            <person name="Varghese N."/>
            <person name="Submissions S."/>
        </authorList>
    </citation>
    <scope>NUCLEOTIDE SEQUENCE [LARGE SCALE GENOMIC DNA]</scope>
    <source>
        <strain evidence="2">Nm69</strain>
    </source>
</reference>
<protein>
    <submittedName>
        <fullName evidence="1">Probable addiction module antidote protein</fullName>
    </submittedName>
</protein>
<dbReference type="RefSeq" id="WP_090703293.1">
    <property type="nucleotide sequence ID" value="NZ_FOSP01000058.1"/>
</dbReference>
<dbReference type="GO" id="GO:0003677">
    <property type="term" value="F:DNA binding"/>
    <property type="evidence" value="ECO:0007669"/>
    <property type="project" value="InterPro"/>
</dbReference>
<organism evidence="1 2">
    <name type="scientific">Nitrosomonas aestuarii</name>
    <dbReference type="NCBI Taxonomy" id="52441"/>
    <lineage>
        <taxon>Bacteria</taxon>
        <taxon>Pseudomonadati</taxon>
        <taxon>Pseudomonadota</taxon>
        <taxon>Betaproteobacteria</taxon>
        <taxon>Nitrosomonadales</taxon>
        <taxon>Nitrosomonadaceae</taxon>
        <taxon>Nitrosomonas</taxon>
    </lineage>
</organism>